<dbReference type="EMBL" id="CP063849">
    <property type="protein sequence ID" value="QOY85434.1"/>
    <property type="molecule type" value="Genomic_DNA"/>
</dbReference>
<dbReference type="InterPro" id="IPR049712">
    <property type="entry name" value="Poly_export"/>
</dbReference>
<comment type="subcellular location">
    <subcellularLocation>
        <location evidence="1">Cell outer membrane</location>
        <topology evidence="1">Multi-pass membrane protein</topology>
    </subcellularLocation>
</comment>
<evidence type="ECO:0000256" key="14">
    <source>
        <dbReference type="ARBA" id="ARBA00023288"/>
    </source>
</evidence>
<dbReference type="Pfam" id="PF02563">
    <property type="entry name" value="Poly_export"/>
    <property type="match status" value="1"/>
</dbReference>
<dbReference type="RefSeq" id="WP_194447104.1">
    <property type="nucleotide sequence ID" value="NZ_CP063849.1"/>
</dbReference>
<feature type="domain" description="Soluble ligand binding" evidence="17">
    <location>
        <begin position="542"/>
        <end position="577"/>
    </location>
</feature>
<evidence type="ECO:0000259" key="17">
    <source>
        <dbReference type="Pfam" id="PF10531"/>
    </source>
</evidence>
<evidence type="ECO:0000256" key="11">
    <source>
        <dbReference type="ARBA" id="ARBA00023136"/>
    </source>
</evidence>
<protein>
    <submittedName>
        <fullName evidence="19">SLBB domain-containing protein</fullName>
    </submittedName>
</protein>
<evidence type="ECO:0000256" key="12">
    <source>
        <dbReference type="ARBA" id="ARBA00023139"/>
    </source>
</evidence>
<dbReference type="Gene3D" id="3.10.560.10">
    <property type="entry name" value="Outer membrane lipoprotein wza domain like"/>
    <property type="match status" value="5"/>
</dbReference>
<feature type="domain" description="Polysaccharide export protein N-terminal" evidence="16">
    <location>
        <begin position="155"/>
        <end position="227"/>
    </location>
</feature>
<evidence type="ECO:0000256" key="2">
    <source>
        <dbReference type="ARBA" id="ARBA00009450"/>
    </source>
</evidence>
<feature type="compositionally biased region" description="Basic and acidic residues" evidence="15">
    <location>
        <begin position="92"/>
        <end position="115"/>
    </location>
</feature>
<sequence>MKLSLEAWRETVGYICKATVLVVAMTAGLRAQGIPNPGDLSRPAQEDNAQALAQKCAAPGSENLPECQAAKAALQRMKSQQDAASGQGPATRTERKDEKTPEDSRTEKKELKPEPASEFQRFVASSFGQTLPIFGMELFAGEASPITPIQQSPITMDYVIGPGDELVLRMWGQINQNLNVTVDRAGQIYVPQAGNINVAGMTYQQMQGHLREELSRVFRNFEFSVTLGQLRSIQVLVVGQARRPGNYTVNSLSTLLNAVFASGGPTALGSLRHIQLKRRGVLVTELDLYDLLLNGDQSKDARLLPGDVIYIPTAGPQVAIAGSVKHPAIYELRGETNAGDAIKLAGGLSSIAEGHRAVLERIKDRAARETTDLGLDSGGLSTPMRDGDLLRVQTVLPQFANAVTLRGHVASPGRFSWKPGMRLRDLIPNEASLITRDFWNQRNLQGYVAPEDAVAGEPKSEALKKRMETKLDVTAPSINWAYAVVERQNEKDLKPELLPFNLGKMLLERDESQNLELRPGDVVTIFSQDDIRVPVSQQNRTVRLEGEIRAAGVYSIRPGETLGQLIERAGGLMPEAYLFGSEFQRESTRKEQQRRLDELTRDLQREVEQTGTALLGGATTPQDTAALTTRMESERRMVDAFRATQATGRIVLRLDPAGSDVSKLMGLVLEGGDRFVVPPRPATVNVLGAVYNPNSFIHEGSLRVADYLRQAGGCTRNADKGRIFIIRADGSVVPKQGSSSPFTKAFDATRLNPGDSLVIPQQMFKTPFLRGLRDWSQVFGQLALGAAAINILR</sequence>
<keyword evidence="8" id="KW-0625">Polysaccharide transport</keyword>
<dbReference type="AlphaFoldDB" id="A0A7S7SHW8"/>
<evidence type="ECO:0000256" key="6">
    <source>
        <dbReference type="ARBA" id="ARBA00022692"/>
    </source>
</evidence>
<dbReference type="Gene3D" id="3.30.1950.10">
    <property type="entry name" value="wza like domain"/>
    <property type="match status" value="1"/>
</dbReference>
<feature type="compositionally biased region" description="Polar residues" evidence="15">
    <location>
        <begin position="77"/>
        <end position="90"/>
    </location>
</feature>
<accession>A0A7S7SHW8</accession>
<dbReference type="GO" id="GO:0046930">
    <property type="term" value="C:pore complex"/>
    <property type="evidence" value="ECO:0007669"/>
    <property type="project" value="UniProtKB-KW"/>
</dbReference>
<dbReference type="InterPro" id="IPR019554">
    <property type="entry name" value="Soluble_ligand-bd"/>
</dbReference>
<dbReference type="GO" id="GO:0015159">
    <property type="term" value="F:polysaccharide transmembrane transporter activity"/>
    <property type="evidence" value="ECO:0007669"/>
    <property type="project" value="InterPro"/>
</dbReference>
<feature type="domain" description="Soluble ligand binding" evidence="17">
    <location>
        <begin position="684"/>
        <end position="734"/>
    </location>
</feature>
<dbReference type="Pfam" id="PF10531">
    <property type="entry name" value="SLBB"/>
    <property type="match status" value="3"/>
</dbReference>
<evidence type="ECO:0000256" key="7">
    <source>
        <dbReference type="ARBA" id="ARBA00022729"/>
    </source>
</evidence>
<dbReference type="Proteomes" id="UP000593892">
    <property type="component" value="Chromosome"/>
</dbReference>
<evidence type="ECO:0000256" key="9">
    <source>
        <dbReference type="ARBA" id="ARBA00023065"/>
    </source>
</evidence>
<evidence type="ECO:0000259" key="16">
    <source>
        <dbReference type="Pfam" id="PF02563"/>
    </source>
</evidence>
<dbReference type="PANTHER" id="PTHR33619:SF3">
    <property type="entry name" value="POLYSACCHARIDE EXPORT PROTEIN GFCE-RELATED"/>
    <property type="match status" value="1"/>
</dbReference>
<keyword evidence="4" id="KW-1134">Transmembrane beta strand</keyword>
<proteinExistence type="inferred from homology"/>
<evidence type="ECO:0000256" key="8">
    <source>
        <dbReference type="ARBA" id="ARBA00023047"/>
    </source>
</evidence>
<feature type="region of interest" description="Disordered" evidence="15">
    <location>
        <begin position="37"/>
        <end position="57"/>
    </location>
</feature>
<feature type="domain" description="SLBB" evidence="18">
    <location>
        <begin position="234"/>
        <end position="311"/>
    </location>
</feature>
<organism evidence="19 20">
    <name type="scientific">Paludibaculum fermentans</name>
    <dbReference type="NCBI Taxonomy" id="1473598"/>
    <lineage>
        <taxon>Bacteria</taxon>
        <taxon>Pseudomonadati</taxon>
        <taxon>Acidobacteriota</taxon>
        <taxon>Terriglobia</taxon>
        <taxon>Bryobacterales</taxon>
        <taxon>Bryobacteraceae</taxon>
        <taxon>Paludibaculum</taxon>
    </lineage>
</organism>
<evidence type="ECO:0000256" key="1">
    <source>
        <dbReference type="ARBA" id="ARBA00004571"/>
    </source>
</evidence>
<evidence type="ECO:0000259" key="18">
    <source>
        <dbReference type="Pfam" id="PF22461"/>
    </source>
</evidence>
<name>A0A7S7SHW8_PALFE</name>
<reference evidence="19 20" key="1">
    <citation type="submission" date="2020-10" db="EMBL/GenBank/DDBJ databases">
        <title>Complete genome sequence of Paludibaculum fermentans P105T, a facultatively anaerobic acidobacterium capable of dissimilatory Fe(III) reduction.</title>
        <authorList>
            <person name="Dedysh S.N."/>
            <person name="Beletsky A.V."/>
            <person name="Kulichevskaya I.S."/>
            <person name="Mardanov A.V."/>
            <person name="Ravin N.V."/>
        </authorList>
    </citation>
    <scope>NUCLEOTIDE SEQUENCE [LARGE SCALE GENOMIC DNA]</scope>
    <source>
        <strain evidence="19 20">P105</strain>
    </source>
</reference>
<feature type="region of interest" description="Disordered" evidence="15">
    <location>
        <begin position="71"/>
        <end position="117"/>
    </location>
</feature>
<dbReference type="GO" id="GO:0015288">
    <property type="term" value="F:porin activity"/>
    <property type="evidence" value="ECO:0007669"/>
    <property type="project" value="UniProtKB-KW"/>
</dbReference>
<evidence type="ECO:0000256" key="13">
    <source>
        <dbReference type="ARBA" id="ARBA00023237"/>
    </source>
</evidence>
<keyword evidence="3" id="KW-0813">Transport</keyword>
<dbReference type="PANTHER" id="PTHR33619">
    <property type="entry name" value="POLYSACCHARIDE EXPORT PROTEIN GFCE-RELATED"/>
    <property type="match status" value="1"/>
</dbReference>
<evidence type="ECO:0000256" key="3">
    <source>
        <dbReference type="ARBA" id="ARBA00022448"/>
    </source>
</evidence>
<gene>
    <name evidence="19" type="ORF">IRI77_21685</name>
</gene>
<keyword evidence="12" id="KW-0564">Palmitate</keyword>
<dbReference type="InterPro" id="IPR054765">
    <property type="entry name" value="SLBB_dom"/>
</dbReference>
<dbReference type="GO" id="GO:0006811">
    <property type="term" value="P:monoatomic ion transport"/>
    <property type="evidence" value="ECO:0007669"/>
    <property type="project" value="UniProtKB-KW"/>
</dbReference>
<dbReference type="KEGG" id="pfer:IRI77_21685"/>
<dbReference type="GO" id="GO:0009279">
    <property type="term" value="C:cell outer membrane"/>
    <property type="evidence" value="ECO:0007669"/>
    <property type="project" value="UniProtKB-SubCell"/>
</dbReference>
<dbReference type="Pfam" id="PF22461">
    <property type="entry name" value="SLBB_2"/>
    <property type="match status" value="1"/>
</dbReference>
<evidence type="ECO:0000313" key="19">
    <source>
        <dbReference type="EMBL" id="QOY85434.1"/>
    </source>
</evidence>
<evidence type="ECO:0000256" key="5">
    <source>
        <dbReference type="ARBA" id="ARBA00022597"/>
    </source>
</evidence>
<keyword evidence="9" id="KW-0406">Ion transport</keyword>
<keyword evidence="20" id="KW-1185">Reference proteome</keyword>
<keyword evidence="7" id="KW-0732">Signal</keyword>
<comment type="similarity">
    <text evidence="2">Belongs to the BexD/CtrA/VexA family.</text>
</comment>
<evidence type="ECO:0000256" key="4">
    <source>
        <dbReference type="ARBA" id="ARBA00022452"/>
    </source>
</evidence>
<evidence type="ECO:0000256" key="15">
    <source>
        <dbReference type="SAM" id="MobiDB-lite"/>
    </source>
</evidence>
<keyword evidence="10" id="KW-0626">Porin</keyword>
<evidence type="ECO:0000256" key="10">
    <source>
        <dbReference type="ARBA" id="ARBA00023114"/>
    </source>
</evidence>
<keyword evidence="6" id="KW-0812">Transmembrane</keyword>
<feature type="domain" description="Soluble ligand binding" evidence="17">
    <location>
        <begin position="318"/>
        <end position="362"/>
    </location>
</feature>
<keyword evidence="14" id="KW-0449">Lipoprotein</keyword>
<evidence type="ECO:0000313" key="20">
    <source>
        <dbReference type="Proteomes" id="UP000593892"/>
    </source>
</evidence>
<keyword evidence="13" id="KW-0998">Cell outer membrane</keyword>
<dbReference type="InterPro" id="IPR003715">
    <property type="entry name" value="Poly_export_N"/>
</dbReference>
<keyword evidence="5" id="KW-0762">Sugar transport</keyword>
<keyword evidence="11" id="KW-0472">Membrane</keyword>